<gene>
    <name evidence="1" type="ORF">GPA10_22315</name>
</gene>
<name>A0A6L6X165_9ACTN</name>
<evidence type="ECO:0000313" key="2">
    <source>
        <dbReference type="Proteomes" id="UP000483802"/>
    </source>
</evidence>
<accession>A0A6L6X165</accession>
<evidence type="ECO:0000313" key="1">
    <source>
        <dbReference type="EMBL" id="MVO87420.1"/>
    </source>
</evidence>
<sequence>MATPKRGKQYIRYGTKDFTFETDMGFESKVLLSNSVRALLVAQVSEMAGDMVKAAPRGPHVKTDAYSIKKNIHPYVERVGDEWVGYVVVEENEKARHAMLQERGYRDPAGRRHAGRLYLRTALQKGRAE</sequence>
<protein>
    <submittedName>
        <fullName evidence="1">Uncharacterized protein</fullName>
    </submittedName>
</protein>
<organism evidence="1 2">
    <name type="scientific">Streptomyces typhae</name>
    <dbReference type="NCBI Taxonomy" id="2681492"/>
    <lineage>
        <taxon>Bacteria</taxon>
        <taxon>Bacillati</taxon>
        <taxon>Actinomycetota</taxon>
        <taxon>Actinomycetes</taxon>
        <taxon>Kitasatosporales</taxon>
        <taxon>Streptomycetaceae</taxon>
        <taxon>Streptomyces</taxon>
    </lineage>
</organism>
<dbReference type="RefSeq" id="WP_157167048.1">
    <property type="nucleotide sequence ID" value="NZ_WPNZ01000012.1"/>
</dbReference>
<reference evidence="1 2" key="1">
    <citation type="submission" date="2019-11" db="EMBL/GenBank/DDBJ databases">
        <title>Streptomyces typhae sp. nov., a novel endophytic actinomycete isolated from the root of cattail pollen (Typha angustifolia L.).</title>
        <authorList>
            <person name="Peng C."/>
        </authorList>
    </citation>
    <scope>NUCLEOTIDE SEQUENCE [LARGE SCALE GENOMIC DNA]</scope>
    <source>
        <strain evidence="2">p1417</strain>
    </source>
</reference>
<proteinExistence type="predicted"/>
<dbReference type="AlphaFoldDB" id="A0A6L6X165"/>
<comment type="caution">
    <text evidence="1">The sequence shown here is derived from an EMBL/GenBank/DDBJ whole genome shotgun (WGS) entry which is preliminary data.</text>
</comment>
<keyword evidence="2" id="KW-1185">Reference proteome</keyword>
<dbReference type="Proteomes" id="UP000483802">
    <property type="component" value="Unassembled WGS sequence"/>
</dbReference>
<dbReference type="EMBL" id="WPNZ01000012">
    <property type="protein sequence ID" value="MVO87420.1"/>
    <property type="molecule type" value="Genomic_DNA"/>
</dbReference>